<reference evidence="20" key="1">
    <citation type="submission" date="2017-08" db="EMBL/GenBank/DDBJ databases">
        <title>A dynamic microbial community with high functional redundancy inhabits the cold, oxic subseafloor aquifer.</title>
        <authorList>
            <person name="Tully B.J."/>
            <person name="Wheat C.G."/>
            <person name="Glazer B.T."/>
            <person name="Huber J.A."/>
        </authorList>
    </citation>
    <scope>NUCLEOTIDE SEQUENCE [LARGE SCALE GENOMIC DNA]</scope>
</reference>
<sequence length="481" mass="50989">MSADYDVIVIGAGPAGYVAAIRAAQLGFNTACIEKWLDNDNKLVLGGTCLNVGCIPSKALLDSSHKYIEAKHEFGLHGIETGAVKIDVPTMIQRKEKVVKQMSGGIGGLFQANKVTPISGVGKLLKDKKVEVTSHDGKSQVLTADHVIIAAGSVPIEIPPAPTDGDVIVDSTGALEFQEVPKRLGVIGAGVIGLELGSVWSRLGSEVVVLEATENFLPMVDQQIAKEAKKILIKQKLDIKLGAMVTGSKLKKGKSPSVAVQYKDKEGDQEIIFDKLIVCVGRKPYTEGLLSDDCGVEKDERGFIKVDDHCLTNVAGVYAIGDVVRGPMLAHKGSEEGVMVAEIIAGQKAAMNYDLIPSVIYTHPEIASIGKTEEQLKAEGVEYKVGTFPFLAVGRAVAANDADGMVKMLADAKTDRVLGCHIVGPSAADLVQTVTLAMEFSTSAEDIGMTVFAHPALSEAVHEAALAVNGHAIHMPNRKKR</sequence>
<keyword evidence="8 16" id="KW-0560">Oxidoreductase</keyword>
<comment type="subcellular location">
    <subcellularLocation>
        <location evidence="1">Cytoplasm</location>
    </subcellularLocation>
</comment>
<evidence type="ECO:0000256" key="13">
    <source>
        <dbReference type="PIRSR" id="PIRSR000350-2"/>
    </source>
</evidence>
<dbReference type="SUPFAM" id="SSF55424">
    <property type="entry name" value="FAD/NAD-linked reductases, dimerisation (C-terminal) domain"/>
    <property type="match status" value="1"/>
</dbReference>
<dbReference type="FunFam" id="3.30.390.30:FF:000001">
    <property type="entry name" value="Dihydrolipoyl dehydrogenase"/>
    <property type="match status" value="1"/>
</dbReference>
<comment type="cofactor">
    <cofactor evidence="14 16">
        <name>FAD</name>
        <dbReference type="ChEBI" id="CHEBI:57692"/>
    </cofactor>
    <text evidence="14 16">Binds 1 FAD per subunit.</text>
</comment>
<feature type="disulfide bond" description="Redox-active" evidence="15">
    <location>
        <begin position="49"/>
        <end position="54"/>
    </location>
</feature>
<keyword evidence="7 14" id="KW-0274">FAD</keyword>
<dbReference type="GO" id="GO:0005737">
    <property type="term" value="C:cytoplasm"/>
    <property type="evidence" value="ECO:0007669"/>
    <property type="project" value="UniProtKB-SubCell"/>
</dbReference>
<dbReference type="InterPro" id="IPR036188">
    <property type="entry name" value="FAD/NAD-bd_sf"/>
</dbReference>
<evidence type="ECO:0000256" key="9">
    <source>
        <dbReference type="ARBA" id="ARBA00023027"/>
    </source>
</evidence>
<dbReference type="PIRSF" id="PIRSF000350">
    <property type="entry name" value="Mercury_reductase_MerA"/>
    <property type="match status" value="1"/>
</dbReference>
<dbReference type="Gene3D" id="3.30.390.30">
    <property type="match status" value="1"/>
</dbReference>
<evidence type="ECO:0000256" key="6">
    <source>
        <dbReference type="ARBA" id="ARBA00022630"/>
    </source>
</evidence>
<feature type="binding site" evidence="14">
    <location>
        <position position="322"/>
    </location>
    <ligand>
        <name>FAD</name>
        <dbReference type="ChEBI" id="CHEBI:57692"/>
    </ligand>
</feature>
<evidence type="ECO:0000259" key="17">
    <source>
        <dbReference type="Pfam" id="PF02852"/>
    </source>
</evidence>
<evidence type="ECO:0000256" key="2">
    <source>
        <dbReference type="ARBA" id="ARBA00007532"/>
    </source>
</evidence>
<dbReference type="InterPro" id="IPR050151">
    <property type="entry name" value="Class-I_Pyr_Nuc-Dis_Oxidored"/>
</dbReference>
<dbReference type="AlphaFoldDB" id="A0A2A5CE57"/>
<dbReference type="Pfam" id="PF02852">
    <property type="entry name" value="Pyr_redox_dim"/>
    <property type="match status" value="1"/>
</dbReference>
<evidence type="ECO:0000256" key="7">
    <source>
        <dbReference type="ARBA" id="ARBA00022827"/>
    </source>
</evidence>
<dbReference type="PRINTS" id="PR00368">
    <property type="entry name" value="FADPNR"/>
</dbReference>
<feature type="binding site" evidence="14">
    <location>
        <position position="122"/>
    </location>
    <ligand>
        <name>FAD</name>
        <dbReference type="ChEBI" id="CHEBI:57692"/>
    </ligand>
</feature>
<dbReference type="FunFam" id="3.50.50.60:FF:000001">
    <property type="entry name" value="Dihydrolipoyl dehydrogenase, mitochondrial"/>
    <property type="match status" value="1"/>
</dbReference>
<evidence type="ECO:0000256" key="8">
    <source>
        <dbReference type="ARBA" id="ARBA00023002"/>
    </source>
</evidence>
<dbReference type="InterPro" id="IPR006258">
    <property type="entry name" value="Lipoamide_DH"/>
</dbReference>
<keyword evidence="14" id="KW-0547">Nucleotide-binding</keyword>
<dbReference type="Proteomes" id="UP000228987">
    <property type="component" value="Unassembled WGS sequence"/>
</dbReference>
<accession>A0A2A5CE57</accession>
<evidence type="ECO:0000256" key="15">
    <source>
        <dbReference type="PIRSR" id="PIRSR000350-4"/>
    </source>
</evidence>
<evidence type="ECO:0000256" key="3">
    <source>
        <dbReference type="ARBA" id="ARBA00012608"/>
    </source>
</evidence>
<dbReference type="InterPro" id="IPR001100">
    <property type="entry name" value="Pyr_nuc-diS_OxRdtase"/>
</dbReference>
<dbReference type="PANTHER" id="PTHR22912">
    <property type="entry name" value="DISULFIDE OXIDOREDUCTASE"/>
    <property type="match status" value="1"/>
</dbReference>
<dbReference type="SUPFAM" id="SSF51905">
    <property type="entry name" value="FAD/NAD(P)-binding domain"/>
    <property type="match status" value="1"/>
</dbReference>
<dbReference type="Gene3D" id="3.50.50.60">
    <property type="entry name" value="FAD/NAD(P)-binding domain"/>
    <property type="match status" value="2"/>
</dbReference>
<feature type="binding site" evidence="14">
    <location>
        <position position="211"/>
    </location>
    <ligand>
        <name>NAD(+)</name>
        <dbReference type="ChEBI" id="CHEBI:57540"/>
    </ligand>
</feature>
<evidence type="ECO:0000256" key="4">
    <source>
        <dbReference type="ARBA" id="ARBA00016961"/>
    </source>
</evidence>
<evidence type="ECO:0000256" key="1">
    <source>
        <dbReference type="ARBA" id="ARBA00004496"/>
    </source>
</evidence>
<keyword evidence="10" id="KW-1015">Disulfide bond</keyword>
<feature type="domain" description="FAD/NAD(P)-binding" evidence="18">
    <location>
        <begin position="5"/>
        <end position="337"/>
    </location>
</feature>
<feature type="binding site" evidence="14">
    <location>
        <begin position="328"/>
        <end position="331"/>
    </location>
    <ligand>
        <name>FAD</name>
        <dbReference type="ChEBI" id="CHEBI:57692"/>
    </ligand>
</feature>
<comment type="catalytic activity">
    <reaction evidence="12 16">
        <text>N(6)-[(R)-dihydrolipoyl]-L-lysyl-[protein] + NAD(+) = N(6)-[(R)-lipoyl]-L-lysyl-[protein] + NADH + H(+)</text>
        <dbReference type="Rhea" id="RHEA:15045"/>
        <dbReference type="Rhea" id="RHEA-COMP:10474"/>
        <dbReference type="Rhea" id="RHEA-COMP:10475"/>
        <dbReference type="ChEBI" id="CHEBI:15378"/>
        <dbReference type="ChEBI" id="CHEBI:57540"/>
        <dbReference type="ChEBI" id="CHEBI:57945"/>
        <dbReference type="ChEBI" id="CHEBI:83099"/>
        <dbReference type="ChEBI" id="CHEBI:83100"/>
        <dbReference type="EC" id="1.8.1.4"/>
    </reaction>
</comment>
<name>A0A2A5CE57_9GAMM</name>
<feature type="binding site" evidence="14">
    <location>
        <begin position="188"/>
        <end position="195"/>
    </location>
    <ligand>
        <name>NAD(+)</name>
        <dbReference type="ChEBI" id="CHEBI:57540"/>
    </ligand>
</feature>
<dbReference type="GO" id="GO:0050660">
    <property type="term" value="F:flavin adenine dinucleotide binding"/>
    <property type="evidence" value="ECO:0007669"/>
    <property type="project" value="InterPro"/>
</dbReference>
<dbReference type="PRINTS" id="PR00411">
    <property type="entry name" value="PNDRDTASEI"/>
</dbReference>
<evidence type="ECO:0000313" key="20">
    <source>
        <dbReference type="Proteomes" id="UP000228987"/>
    </source>
</evidence>
<evidence type="ECO:0000256" key="10">
    <source>
        <dbReference type="ARBA" id="ARBA00023157"/>
    </source>
</evidence>
<dbReference type="EMBL" id="NVWI01000003">
    <property type="protein sequence ID" value="PCJ42167.1"/>
    <property type="molecule type" value="Genomic_DNA"/>
</dbReference>
<evidence type="ECO:0000256" key="11">
    <source>
        <dbReference type="ARBA" id="ARBA00023284"/>
    </source>
</evidence>
<feature type="domain" description="Pyridine nucleotide-disulphide oxidoreductase dimerisation" evidence="17">
    <location>
        <begin position="356"/>
        <end position="465"/>
    </location>
</feature>
<comment type="miscellaneous">
    <text evidence="16">The active site is a redox-active disulfide bond.</text>
</comment>
<comment type="caution">
    <text evidence="19">The sequence shown here is derived from an EMBL/GenBank/DDBJ whole genome shotgun (WGS) entry which is preliminary data.</text>
</comment>
<organism evidence="19 20">
    <name type="scientific">SAR86 cluster bacterium</name>
    <dbReference type="NCBI Taxonomy" id="2030880"/>
    <lineage>
        <taxon>Bacteria</taxon>
        <taxon>Pseudomonadati</taxon>
        <taxon>Pseudomonadota</taxon>
        <taxon>Gammaproteobacteria</taxon>
        <taxon>SAR86 cluster</taxon>
    </lineage>
</organism>
<dbReference type="PROSITE" id="PS00076">
    <property type="entry name" value="PYRIDINE_REDOX_1"/>
    <property type="match status" value="1"/>
</dbReference>
<feature type="binding site" evidence="14">
    <location>
        <position position="281"/>
    </location>
    <ligand>
        <name>NAD(+)</name>
        <dbReference type="ChEBI" id="CHEBI:57540"/>
    </ligand>
</feature>
<proteinExistence type="inferred from homology"/>
<comment type="similarity">
    <text evidence="2 16">Belongs to the class-I pyridine nucleotide-disulfide oxidoreductase family.</text>
</comment>
<keyword evidence="11 16" id="KW-0676">Redox-active center</keyword>
<dbReference type="InterPro" id="IPR004099">
    <property type="entry name" value="Pyr_nucl-diS_OxRdtase_dimer"/>
</dbReference>
<dbReference type="NCBIfam" id="TIGR01350">
    <property type="entry name" value="lipoamide_DH"/>
    <property type="match status" value="1"/>
</dbReference>
<evidence type="ECO:0000256" key="14">
    <source>
        <dbReference type="PIRSR" id="PIRSR000350-3"/>
    </source>
</evidence>
<evidence type="ECO:0000256" key="16">
    <source>
        <dbReference type="RuleBase" id="RU003692"/>
    </source>
</evidence>
<dbReference type="PANTHER" id="PTHR22912:SF224">
    <property type="entry name" value="DIHYDROLIPOYL DEHYDROGENASE"/>
    <property type="match status" value="1"/>
</dbReference>
<dbReference type="GO" id="GO:0006103">
    <property type="term" value="P:2-oxoglutarate metabolic process"/>
    <property type="evidence" value="ECO:0007669"/>
    <property type="project" value="TreeGrafter"/>
</dbReference>
<feature type="active site" description="Proton acceptor" evidence="13">
    <location>
        <position position="454"/>
    </location>
</feature>
<dbReference type="Pfam" id="PF07992">
    <property type="entry name" value="Pyr_redox_2"/>
    <property type="match status" value="1"/>
</dbReference>
<evidence type="ECO:0000313" key="19">
    <source>
        <dbReference type="EMBL" id="PCJ42167.1"/>
    </source>
</evidence>
<dbReference type="InterPro" id="IPR012999">
    <property type="entry name" value="Pyr_OxRdtase_I_AS"/>
</dbReference>
<keyword evidence="6 16" id="KW-0285">Flavoprotein</keyword>
<dbReference type="GO" id="GO:0004148">
    <property type="term" value="F:dihydrolipoyl dehydrogenase (NADH) activity"/>
    <property type="evidence" value="ECO:0007669"/>
    <property type="project" value="UniProtKB-EC"/>
</dbReference>
<protein>
    <recommendedName>
        <fullName evidence="4 16">Dihydrolipoyl dehydrogenase</fullName>
        <ecNumber evidence="3 16">1.8.1.4</ecNumber>
    </recommendedName>
</protein>
<evidence type="ECO:0000256" key="12">
    <source>
        <dbReference type="ARBA" id="ARBA00049187"/>
    </source>
</evidence>
<keyword evidence="5" id="KW-0963">Cytoplasm</keyword>
<keyword evidence="9 14" id="KW-0520">NAD</keyword>
<dbReference type="InterPro" id="IPR023753">
    <property type="entry name" value="FAD/NAD-binding_dom"/>
</dbReference>
<evidence type="ECO:0000259" key="18">
    <source>
        <dbReference type="Pfam" id="PF07992"/>
    </source>
</evidence>
<evidence type="ECO:0000256" key="5">
    <source>
        <dbReference type="ARBA" id="ARBA00022490"/>
    </source>
</evidence>
<gene>
    <name evidence="19" type="primary">lpdA</name>
    <name evidence="19" type="ORF">COA71_06130</name>
</gene>
<dbReference type="EC" id="1.8.1.4" evidence="3 16"/>
<feature type="binding site" evidence="14">
    <location>
        <position position="58"/>
    </location>
    <ligand>
        <name>FAD</name>
        <dbReference type="ChEBI" id="CHEBI:57692"/>
    </ligand>
</feature>
<dbReference type="InterPro" id="IPR016156">
    <property type="entry name" value="FAD/NAD-linked_Rdtase_dimer_sf"/>
</dbReference>